<gene>
    <name evidence="2" type="ORF">PUR21_03925</name>
</gene>
<dbReference type="EMBL" id="JAQYXL010000001">
    <property type="protein sequence ID" value="MEN3226817.1"/>
    <property type="molecule type" value="Genomic_DNA"/>
</dbReference>
<organism evidence="2 3">
    <name type="scientific">Methylorubrum rhodesianum</name>
    <dbReference type="NCBI Taxonomy" id="29427"/>
    <lineage>
        <taxon>Bacteria</taxon>
        <taxon>Pseudomonadati</taxon>
        <taxon>Pseudomonadota</taxon>
        <taxon>Alphaproteobacteria</taxon>
        <taxon>Hyphomicrobiales</taxon>
        <taxon>Methylobacteriaceae</taxon>
        <taxon>Methylorubrum</taxon>
    </lineage>
</organism>
<dbReference type="Proteomes" id="UP001404845">
    <property type="component" value="Unassembled WGS sequence"/>
</dbReference>
<feature type="region of interest" description="Disordered" evidence="1">
    <location>
        <begin position="1"/>
        <end position="51"/>
    </location>
</feature>
<evidence type="ECO:0000313" key="2">
    <source>
        <dbReference type="EMBL" id="MEN3226817.1"/>
    </source>
</evidence>
<keyword evidence="3" id="KW-1185">Reference proteome</keyword>
<protein>
    <submittedName>
        <fullName evidence="2">Uncharacterized protein</fullName>
    </submittedName>
</protein>
<name>A0ABU9Z672_9HYPH</name>
<accession>A0ABU9Z672</accession>
<comment type="caution">
    <text evidence="2">The sequence shown here is derived from an EMBL/GenBank/DDBJ whole genome shotgun (WGS) entry which is preliminary data.</text>
</comment>
<proteinExistence type="predicted"/>
<evidence type="ECO:0000256" key="1">
    <source>
        <dbReference type="SAM" id="MobiDB-lite"/>
    </source>
</evidence>
<dbReference type="RefSeq" id="WP_183671028.1">
    <property type="nucleotide sequence ID" value="NZ_JACHOS010000037.1"/>
</dbReference>
<sequence>MTADNPVPAPESEPPTDDARDETVVPLRRPRPNRPLATDDSDHDDPGPQAA</sequence>
<reference evidence="2 3" key="1">
    <citation type="journal article" date="2023" name="PLoS ONE">
        <title>Complete genome assembly of Hawai'i environmental nontuberculous mycobacteria reveals unexpected co-isolation with methylobacteria.</title>
        <authorList>
            <person name="Hendrix J."/>
            <person name="Epperson L.E."/>
            <person name="Tong E.I."/>
            <person name="Chan Y.L."/>
            <person name="Hasan N.A."/>
            <person name="Dawrs S.N."/>
            <person name="Norton G.J."/>
            <person name="Virdi R."/>
            <person name="Crooks J.L."/>
            <person name="Chan E.D."/>
            <person name="Honda J.R."/>
            <person name="Strong M."/>
        </authorList>
    </citation>
    <scope>NUCLEOTIDE SEQUENCE [LARGE SCALE GENOMIC DNA]</scope>
    <source>
        <strain evidence="2 3">NJH_HI01</strain>
    </source>
</reference>
<evidence type="ECO:0000313" key="3">
    <source>
        <dbReference type="Proteomes" id="UP001404845"/>
    </source>
</evidence>